<dbReference type="AlphaFoldDB" id="A0A382CS56"/>
<dbReference type="PANTHER" id="PTHR21666">
    <property type="entry name" value="PEPTIDASE-RELATED"/>
    <property type="match status" value="1"/>
</dbReference>
<keyword evidence="1" id="KW-1133">Transmembrane helix</keyword>
<dbReference type="Pfam" id="PF01551">
    <property type="entry name" value="Peptidase_M23"/>
    <property type="match status" value="1"/>
</dbReference>
<dbReference type="InterPro" id="IPR011055">
    <property type="entry name" value="Dup_hybrid_motif"/>
</dbReference>
<evidence type="ECO:0000256" key="1">
    <source>
        <dbReference type="SAM" id="Phobius"/>
    </source>
</evidence>
<dbReference type="GO" id="GO:0004222">
    <property type="term" value="F:metalloendopeptidase activity"/>
    <property type="evidence" value="ECO:0007669"/>
    <property type="project" value="TreeGrafter"/>
</dbReference>
<evidence type="ECO:0000259" key="2">
    <source>
        <dbReference type="Pfam" id="PF01551"/>
    </source>
</evidence>
<accession>A0A382CS56</accession>
<dbReference type="EMBL" id="UINC01035749">
    <property type="protein sequence ID" value="SVB28654.1"/>
    <property type="molecule type" value="Genomic_DNA"/>
</dbReference>
<dbReference type="CDD" id="cd12797">
    <property type="entry name" value="M23_peptidase"/>
    <property type="match status" value="1"/>
</dbReference>
<organism evidence="3">
    <name type="scientific">marine metagenome</name>
    <dbReference type="NCBI Taxonomy" id="408172"/>
    <lineage>
        <taxon>unclassified sequences</taxon>
        <taxon>metagenomes</taxon>
        <taxon>ecological metagenomes</taxon>
    </lineage>
</organism>
<dbReference type="InterPro" id="IPR016047">
    <property type="entry name" value="M23ase_b-sheet_dom"/>
</dbReference>
<proteinExistence type="predicted"/>
<feature type="non-terminal residue" evidence="3">
    <location>
        <position position="232"/>
    </location>
</feature>
<keyword evidence="1" id="KW-0472">Membrane</keyword>
<dbReference type="SUPFAM" id="SSF51261">
    <property type="entry name" value="Duplicated hybrid motif"/>
    <property type="match status" value="1"/>
</dbReference>
<protein>
    <recommendedName>
        <fullName evidence="2">M23ase beta-sheet core domain-containing protein</fullName>
    </recommendedName>
</protein>
<keyword evidence="1" id="KW-0812">Transmembrane</keyword>
<sequence>MIVPDGSRESRTFQLSYRALRALAVIGAVMALVLTIMLGSWSYLAARALRATSLEAEVEVMAGDRARLGVLGQRLETIEEQYQGMRDLFGNALSDELSDVWLPPPTGPRQAGTRGVRAKDRPTLPSVWPLTIRGFVTRGLHEGLEGEHPGLDIAVASNSYVRAAGGGTVSDVGEDAVYGRFVVIDHGQGYSTLYGHASVNLVGIGQQVREREVIALSGSTGRSTGPHLHYEI</sequence>
<dbReference type="InterPro" id="IPR050570">
    <property type="entry name" value="Cell_wall_metabolism_enzyme"/>
</dbReference>
<gene>
    <name evidence="3" type="ORF">METZ01_LOCUS181508</name>
</gene>
<dbReference type="PANTHER" id="PTHR21666:SF270">
    <property type="entry name" value="MUREIN HYDROLASE ACTIVATOR ENVC"/>
    <property type="match status" value="1"/>
</dbReference>
<evidence type="ECO:0000313" key="3">
    <source>
        <dbReference type="EMBL" id="SVB28654.1"/>
    </source>
</evidence>
<reference evidence="3" key="1">
    <citation type="submission" date="2018-05" db="EMBL/GenBank/DDBJ databases">
        <authorList>
            <person name="Lanie J.A."/>
            <person name="Ng W.-L."/>
            <person name="Kazmierczak K.M."/>
            <person name="Andrzejewski T.M."/>
            <person name="Davidsen T.M."/>
            <person name="Wayne K.J."/>
            <person name="Tettelin H."/>
            <person name="Glass J.I."/>
            <person name="Rusch D."/>
            <person name="Podicherti R."/>
            <person name="Tsui H.-C.T."/>
            <person name="Winkler M.E."/>
        </authorList>
    </citation>
    <scope>NUCLEOTIDE SEQUENCE</scope>
</reference>
<name>A0A382CS56_9ZZZZ</name>
<dbReference type="Gene3D" id="2.70.70.10">
    <property type="entry name" value="Glucose Permease (Domain IIA)"/>
    <property type="match status" value="1"/>
</dbReference>
<feature type="domain" description="M23ase beta-sheet core" evidence="2">
    <location>
        <begin position="147"/>
        <end position="232"/>
    </location>
</feature>
<feature type="transmembrane region" description="Helical" evidence="1">
    <location>
        <begin position="20"/>
        <end position="44"/>
    </location>
</feature>